<name>A0A835Z0D5_9STRA</name>
<dbReference type="Proteomes" id="UP000664859">
    <property type="component" value="Unassembled WGS sequence"/>
</dbReference>
<dbReference type="AlphaFoldDB" id="A0A835Z0D5"/>
<evidence type="ECO:0000313" key="2">
    <source>
        <dbReference type="Proteomes" id="UP000664859"/>
    </source>
</evidence>
<protein>
    <submittedName>
        <fullName evidence="1">Uncharacterized protein</fullName>
    </submittedName>
</protein>
<reference evidence="1" key="1">
    <citation type="submission" date="2021-02" db="EMBL/GenBank/DDBJ databases">
        <title>First Annotated Genome of the Yellow-green Alga Tribonema minus.</title>
        <authorList>
            <person name="Mahan K.M."/>
        </authorList>
    </citation>
    <scope>NUCLEOTIDE SEQUENCE</scope>
    <source>
        <strain evidence="1">UTEX B ZZ1240</strain>
    </source>
</reference>
<sequence length="273" mass="30125">MSQVEHEEKELDAVLQRGNGQSTQVGADPVGYGPAESRLRLKVSRCTANDEYRDACKALAGEHTRTCDIEVLTDYCITFAEHEDGMYDELLHPARSGVFRHSSVSARGRGLSVARVAEVISPMRRQRMPPEWRPIRQRKQKHRKWRTNRRDRCAGRRVVFLGVAARVAARGRPPIPTKAVVWQLACRTVIIMVPEALTTICCAGCGQRTQPGGEQHGHRNRAAANGGNQGLVVFNRDRSGGTNMGMRGVCAVCGVEDIIPGYPWMGPEGNGDE</sequence>
<proteinExistence type="predicted"/>
<comment type="caution">
    <text evidence="1">The sequence shown here is derived from an EMBL/GenBank/DDBJ whole genome shotgun (WGS) entry which is preliminary data.</text>
</comment>
<accession>A0A835Z0D5</accession>
<evidence type="ECO:0000313" key="1">
    <source>
        <dbReference type="EMBL" id="KAG5180589.1"/>
    </source>
</evidence>
<gene>
    <name evidence="1" type="ORF">JKP88DRAFT_349490</name>
</gene>
<organism evidence="1 2">
    <name type="scientific">Tribonema minus</name>
    <dbReference type="NCBI Taxonomy" id="303371"/>
    <lineage>
        <taxon>Eukaryota</taxon>
        <taxon>Sar</taxon>
        <taxon>Stramenopiles</taxon>
        <taxon>Ochrophyta</taxon>
        <taxon>PX clade</taxon>
        <taxon>Xanthophyceae</taxon>
        <taxon>Tribonematales</taxon>
        <taxon>Tribonemataceae</taxon>
        <taxon>Tribonema</taxon>
    </lineage>
</organism>
<dbReference type="EMBL" id="JAFCMP010000379">
    <property type="protein sequence ID" value="KAG5180589.1"/>
    <property type="molecule type" value="Genomic_DNA"/>
</dbReference>
<keyword evidence="2" id="KW-1185">Reference proteome</keyword>